<proteinExistence type="predicted"/>
<feature type="region of interest" description="Disordered" evidence="1">
    <location>
        <begin position="136"/>
        <end position="191"/>
    </location>
</feature>
<dbReference type="InterPro" id="IPR008969">
    <property type="entry name" value="CarboxyPept-like_regulatory"/>
</dbReference>
<reference evidence="3 4" key="1">
    <citation type="journal article" date="2016" name="Nat. Commun.">
        <title>Thousands of microbial genomes shed light on interconnected biogeochemical processes in an aquifer system.</title>
        <authorList>
            <person name="Anantharaman K."/>
            <person name="Brown C.T."/>
            <person name="Hug L.A."/>
            <person name="Sharon I."/>
            <person name="Castelle C.J."/>
            <person name="Probst A.J."/>
            <person name="Thomas B.C."/>
            <person name="Singh A."/>
            <person name="Wilkins M.J."/>
            <person name="Karaoz U."/>
            <person name="Brodie E.L."/>
            <person name="Williams K.H."/>
            <person name="Hubbard S.S."/>
            <person name="Banfield J.F."/>
        </authorList>
    </citation>
    <scope>NUCLEOTIDE SEQUENCE [LARGE SCALE GENOMIC DNA]</scope>
</reference>
<keyword evidence="2" id="KW-1133">Transmembrane helix</keyword>
<evidence type="ECO:0000256" key="2">
    <source>
        <dbReference type="SAM" id="Phobius"/>
    </source>
</evidence>
<dbReference type="Proteomes" id="UP000177693">
    <property type="component" value="Unassembled WGS sequence"/>
</dbReference>
<protein>
    <submittedName>
        <fullName evidence="3">Uncharacterized protein</fullName>
    </submittedName>
</protein>
<sequence length="590" mass="63953">MLFASSFLSPNLVFASDTNGTIDSTYKYAWGENIGWINFGCDNCDVSVTDAGLSGYALSETVGWINLGDVVNDGEGNLSGYAWGENAGWVKFDPTNGGVVINSSGEFSGSALGENIGWIIFGGDYKVKTDWRPQNARPACNNSGDDDGDGKTDYSADPGCSSQDDTDETDPPTITGSGSRGSRSYYPPTQNLTANITDGLTSVVESLIPDFFKRTPEVVPTIQPSQEGSLSFENSWDYLDASLVRNFIFAPLPSELAVFIKKYPDLGKIFTKLGVNTVADMDKLKGAVVSLPSVANLKDLSHEVVVAQGGMGKIGVTSSLILDETGKVEQRIQTTSNTAITLAVKPSGPVNSVNGYLIFKESAPRKIVTELPFSMQIASAILAFQGTSSPAPNIPDRELLVQAFSYEDTNNDGIYTADIKTPAAPGTYEVITLINYTDKSLGTKELRLVTVVDPEGYVYYLNPNGDEARVPKAVVSIFNADNDTLWDALSYNQTNPQTTDASGKYSFLVPEGRYYITALRQGYNSYQSDIFEVRSGSGVHFNIELRGSGWFAKLDWKTTILIFIILILASSFAGYAVHEHMLKKKLLHRP</sequence>
<feature type="compositionally biased region" description="Low complexity" evidence="1">
    <location>
        <begin position="171"/>
        <end position="184"/>
    </location>
</feature>
<dbReference type="Pfam" id="PF13620">
    <property type="entry name" value="CarboxypepD_reg"/>
    <property type="match status" value="1"/>
</dbReference>
<evidence type="ECO:0000313" key="3">
    <source>
        <dbReference type="EMBL" id="OGJ02248.1"/>
    </source>
</evidence>
<dbReference type="SUPFAM" id="SSF49464">
    <property type="entry name" value="Carboxypeptidase regulatory domain-like"/>
    <property type="match status" value="1"/>
</dbReference>
<gene>
    <name evidence="3" type="ORF">A3I23_01215</name>
</gene>
<evidence type="ECO:0000256" key="1">
    <source>
        <dbReference type="SAM" id="MobiDB-lite"/>
    </source>
</evidence>
<organism evidence="3 4">
    <name type="scientific">Candidatus Nomurabacteria bacterium RIFCSPLOWO2_02_FULL_40_67</name>
    <dbReference type="NCBI Taxonomy" id="1801787"/>
    <lineage>
        <taxon>Bacteria</taxon>
        <taxon>Candidatus Nomuraibacteriota</taxon>
    </lineage>
</organism>
<evidence type="ECO:0000313" key="4">
    <source>
        <dbReference type="Proteomes" id="UP000177693"/>
    </source>
</evidence>
<name>A0A1F6Y798_9BACT</name>
<comment type="caution">
    <text evidence="3">The sequence shown here is derived from an EMBL/GenBank/DDBJ whole genome shotgun (WGS) entry which is preliminary data.</text>
</comment>
<dbReference type="AlphaFoldDB" id="A0A1F6Y798"/>
<feature type="transmembrane region" description="Helical" evidence="2">
    <location>
        <begin position="560"/>
        <end position="577"/>
    </location>
</feature>
<dbReference type="EMBL" id="MFVL01000002">
    <property type="protein sequence ID" value="OGJ02248.1"/>
    <property type="molecule type" value="Genomic_DNA"/>
</dbReference>
<dbReference type="Gene3D" id="2.60.40.1120">
    <property type="entry name" value="Carboxypeptidase-like, regulatory domain"/>
    <property type="match status" value="1"/>
</dbReference>
<keyword evidence="2" id="KW-0812">Transmembrane</keyword>
<accession>A0A1F6Y798</accession>
<keyword evidence="2" id="KW-0472">Membrane</keyword>